<keyword evidence="4 10" id="KW-0812">Transmembrane</keyword>
<protein>
    <recommendedName>
        <fullName evidence="13">Odorant receptor</fullName>
    </recommendedName>
</protein>
<feature type="transmembrane region" description="Helical" evidence="10">
    <location>
        <begin position="293"/>
        <end position="313"/>
    </location>
</feature>
<dbReference type="InterPro" id="IPR004117">
    <property type="entry name" value="7tm6_olfct_rcpt"/>
</dbReference>
<feature type="transmembrane region" description="Helical" evidence="10">
    <location>
        <begin position="607"/>
        <end position="626"/>
    </location>
</feature>
<evidence type="ECO:0000313" key="11">
    <source>
        <dbReference type="EMBL" id="KAL0839131.1"/>
    </source>
</evidence>
<dbReference type="GO" id="GO:0005886">
    <property type="term" value="C:plasma membrane"/>
    <property type="evidence" value="ECO:0007669"/>
    <property type="project" value="UniProtKB-SubCell"/>
</dbReference>
<dbReference type="GO" id="GO:0007165">
    <property type="term" value="P:signal transduction"/>
    <property type="evidence" value="ECO:0007669"/>
    <property type="project" value="UniProtKB-KW"/>
</dbReference>
<dbReference type="EMBL" id="JBEDNZ010000009">
    <property type="protein sequence ID" value="KAL0839131.1"/>
    <property type="molecule type" value="Genomic_DNA"/>
</dbReference>
<evidence type="ECO:0000256" key="6">
    <source>
        <dbReference type="ARBA" id="ARBA00022989"/>
    </source>
</evidence>
<evidence type="ECO:0000256" key="10">
    <source>
        <dbReference type="SAM" id="Phobius"/>
    </source>
</evidence>
<dbReference type="Pfam" id="PF02949">
    <property type="entry name" value="7tm_6"/>
    <property type="match status" value="3"/>
</dbReference>
<keyword evidence="8" id="KW-0675">Receptor</keyword>
<evidence type="ECO:0008006" key="13">
    <source>
        <dbReference type="Google" id="ProtNLM"/>
    </source>
</evidence>
<evidence type="ECO:0000256" key="9">
    <source>
        <dbReference type="ARBA" id="ARBA00023224"/>
    </source>
</evidence>
<feature type="transmembrane region" description="Helical" evidence="10">
    <location>
        <begin position="403"/>
        <end position="427"/>
    </location>
</feature>
<dbReference type="PANTHER" id="PTHR21137">
    <property type="entry name" value="ODORANT RECEPTOR"/>
    <property type="match status" value="1"/>
</dbReference>
<keyword evidence="5" id="KW-0552">Olfaction</keyword>
<name>A0ABD0T8S8_LOXSC</name>
<comment type="subcellular location">
    <subcellularLocation>
        <location evidence="1">Cell membrane</location>
        <topology evidence="1">Multi-pass membrane protein</topology>
    </subcellularLocation>
</comment>
<evidence type="ECO:0000256" key="5">
    <source>
        <dbReference type="ARBA" id="ARBA00022725"/>
    </source>
</evidence>
<dbReference type="Proteomes" id="UP001549921">
    <property type="component" value="Unassembled WGS sequence"/>
</dbReference>
<keyword evidence="3" id="KW-0716">Sensory transduction</keyword>
<keyword evidence="2" id="KW-1003">Cell membrane</keyword>
<sequence>MIVKNVNTSVSISLTTLRLVGFWVPEHFEGNKKLLYDCYGIFSFMFLLGTYLIIQTVDMYMIWGDLPLMTGVAFVLFTNLAQTTKIVFMVRRRRQVHAIIKEADRELRAVDSNEARAIVKSCNKETIFLQVVFNCLTLVTMVGWATSAEKNKLPLRAWYPYDITRSPAYELTYMHQIGALCVAAFLNVCKDTLVTSLIAQCRCRLRLLGLSLRTLCKDLRTTEQQTGNLVRLMSMGTYLLNMMFQVFLYCYQGNQLSEESAQIAGSAYECPWYLMSTPLRRSLLIVMTRTRRIAKITAGGFTTLTLASFMAIIKASYSLFTLLQQFCVNHLQENIKILQQETKMKFVIKNTFKASQISLTYLGFTGFWTRRSEVNFVLNYCYCFVTFMFMTGISIMAQFVDLIIIWGDVALMTGTAFLLLTNVVLALKVLNMVCRREEIRAIVEETDGQLQAVNTDWGKEIVKSCDRHLTVLISVYTCLSYLTIMGWATGHEEGELPTRAWYPYDTTTSPGYEITSWQQVVGVCLGAGVNISLDTVVVSLMAQCCCRLKILATSLKKLGDEMQTNSQNMFTPEQEKSIKASIRRCVQQHQSVLEAAGLLQKNFSSPILAQFTVSMAIICVTAYQLAFETSNAIKLIGMTCYFMCMTMQVFLYCYHGHELADESGNVGGAVYESPWYKMSVVLRRDLLMLMMRSQRLAKLTAGGITTLSLNAFMGIIKTSYTLFTVLQSED</sequence>
<evidence type="ECO:0000256" key="7">
    <source>
        <dbReference type="ARBA" id="ARBA00023136"/>
    </source>
</evidence>
<proteinExistence type="predicted"/>
<keyword evidence="6 10" id="KW-1133">Transmembrane helix</keyword>
<keyword evidence="7 10" id="KW-0472">Membrane</keyword>
<organism evidence="11 12">
    <name type="scientific">Loxostege sticticalis</name>
    <name type="common">Beet webworm moth</name>
    <dbReference type="NCBI Taxonomy" id="481309"/>
    <lineage>
        <taxon>Eukaryota</taxon>
        <taxon>Metazoa</taxon>
        <taxon>Ecdysozoa</taxon>
        <taxon>Arthropoda</taxon>
        <taxon>Hexapoda</taxon>
        <taxon>Insecta</taxon>
        <taxon>Pterygota</taxon>
        <taxon>Neoptera</taxon>
        <taxon>Endopterygota</taxon>
        <taxon>Lepidoptera</taxon>
        <taxon>Glossata</taxon>
        <taxon>Ditrysia</taxon>
        <taxon>Pyraloidea</taxon>
        <taxon>Crambidae</taxon>
        <taxon>Pyraustinae</taxon>
        <taxon>Loxostege</taxon>
    </lineage>
</organism>
<accession>A0ABD0T8S8</accession>
<evidence type="ECO:0000256" key="4">
    <source>
        <dbReference type="ARBA" id="ARBA00022692"/>
    </source>
</evidence>
<reference evidence="11 12" key="1">
    <citation type="submission" date="2024-06" db="EMBL/GenBank/DDBJ databases">
        <title>A chromosome-level genome assembly of beet webworm, Loxostege sticticalis.</title>
        <authorList>
            <person name="Zhang Y."/>
        </authorList>
    </citation>
    <scope>NUCLEOTIDE SEQUENCE [LARGE SCALE GENOMIC DNA]</scope>
    <source>
        <strain evidence="11">AQ028</strain>
        <tissue evidence="11">Male pupae</tissue>
    </source>
</reference>
<feature type="transmembrane region" description="Helical" evidence="10">
    <location>
        <begin position="126"/>
        <end position="146"/>
    </location>
</feature>
<evidence type="ECO:0000256" key="2">
    <source>
        <dbReference type="ARBA" id="ARBA00022475"/>
    </source>
</evidence>
<gene>
    <name evidence="11" type="ORF">ABMA28_017104</name>
</gene>
<keyword evidence="9" id="KW-0807">Transducer</keyword>
<feature type="transmembrane region" description="Helical" evidence="10">
    <location>
        <begin position="229"/>
        <end position="251"/>
    </location>
</feature>
<comment type="caution">
    <text evidence="11">The sequence shown here is derived from an EMBL/GenBank/DDBJ whole genome shotgun (WGS) entry which is preliminary data.</text>
</comment>
<feature type="transmembrane region" description="Helical" evidence="10">
    <location>
        <begin position="696"/>
        <end position="716"/>
    </location>
</feature>
<feature type="transmembrane region" description="Helical" evidence="10">
    <location>
        <begin position="66"/>
        <end position="88"/>
    </location>
</feature>
<feature type="transmembrane region" description="Helical" evidence="10">
    <location>
        <begin position="632"/>
        <end position="654"/>
    </location>
</feature>
<evidence type="ECO:0000256" key="3">
    <source>
        <dbReference type="ARBA" id="ARBA00022606"/>
    </source>
</evidence>
<dbReference type="AlphaFoldDB" id="A0ABD0T8S8"/>
<evidence type="ECO:0000256" key="8">
    <source>
        <dbReference type="ARBA" id="ARBA00023170"/>
    </source>
</evidence>
<evidence type="ECO:0000256" key="1">
    <source>
        <dbReference type="ARBA" id="ARBA00004651"/>
    </source>
</evidence>
<feature type="transmembrane region" description="Helical" evidence="10">
    <location>
        <begin position="36"/>
        <end position="54"/>
    </location>
</feature>
<dbReference type="GO" id="GO:0007608">
    <property type="term" value="P:sensory perception of smell"/>
    <property type="evidence" value="ECO:0007669"/>
    <property type="project" value="UniProtKB-KW"/>
</dbReference>
<feature type="transmembrane region" description="Helical" evidence="10">
    <location>
        <begin position="376"/>
        <end position="397"/>
    </location>
</feature>
<evidence type="ECO:0000313" key="12">
    <source>
        <dbReference type="Proteomes" id="UP001549921"/>
    </source>
</evidence>
<dbReference type="PANTHER" id="PTHR21137:SF35">
    <property type="entry name" value="ODORANT RECEPTOR 19A-RELATED"/>
    <property type="match status" value="1"/>
</dbReference>